<dbReference type="InterPro" id="IPR002586">
    <property type="entry name" value="CobQ/CobB/MinD/ParA_Nub-bd_dom"/>
</dbReference>
<dbReference type="SUPFAM" id="SSF52540">
    <property type="entry name" value="P-loop containing nucleoside triphosphate hydrolases"/>
    <property type="match status" value="1"/>
</dbReference>
<keyword evidence="2 4" id="KW-0169">Cobalamin biosynthesis</keyword>
<dbReference type="PANTHER" id="PTHR21343:SF1">
    <property type="entry name" value="COBYRIC ACID SYNTHASE"/>
    <property type="match status" value="1"/>
</dbReference>
<feature type="domain" description="CobQ/CobB/MinD/ParA nucleotide binding" evidence="5">
    <location>
        <begin position="4"/>
        <end position="229"/>
    </location>
</feature>
<dbReference type="Gene3D" id="3.40.50.880">
    <property type="match status" value="1"/>
</dbReference>
<feature type="active site" description="Nucleophile" evidence="4">
    <location>
        <position position="336"/>
    </location>
</feature>
<dbReference type="GO" id="GO:0003824">
    <property type="term" value="F:catalytic activity"/>
    <property type="evidence" value="ECO:0007669"/>
    <property type="project" value="InterPro"/>
</dbReference>
<protein>
    <recommendedName>
        <fullName evidence="4">Cobyric acid synthase</fullName>
    </recommendedName>
</protein>
<gene>
    <name evidence="4 7" type="primary">cobQ</name>
    <name evidence="7" type="ORF">AUCHE_04_01270</name>
</gene>
<dbReference type="Pfam" id="PF01656">
    <property type="entry name" value="CbiA"/>
    <property type="match status" value="1"/>
</dbReference>
<dbReference type="InterPro" id="IPR027417">
    <property type="entry name" value="P-loop_NTPase"/>
</dbReference>
<dbReference type="InterPro" id="IPR029062">
    <property type="entry name" value="Class_I_gatase-like"/>
</dbReference>
<feature type="active site" evidence="4">
    <location>
        <position position="427"/>
    </location>
</feature>
<evidence type="ECO:0000256" key="3">
    <source>
        <dbReference type="ARBA" id="ARBA00022962"/>
    </source>
</evidence>
<dbReference type="PANTHER" id="PTHR21343">
    <property type="entry name" value="DETHIOBIOTIN SYNTHETASE"/>
    <property type="match status" value="1"/>
</dbReference>
<feature type="domain" description="CobB/CobQ-like glutamine amidotransferase" evidence="6">
    <location>
        <begin position="257"/>
        <end position="434"/>
    </location>
</feature>
<evidence type="ECO:0000313" key="8">
    <source>
        <dbReference type="Proteomes" id="UP000008495"/>
    </source>
</evidence>
<evidence type="ECO:0000256" key="1">
    <source>
        <dbReference type="ARBA" id="ARBA00004953"/>
    </source>
</evidence>
<dbReference type="RefSeq" id="WP_006501838.1">
    <property type="nucleotide sequence ID" value="NZ_BAGZ01000004.1"/>
</dbReference>
<dbReference type="SUPFAM" id="SSF52317">
    <property type="entry name" value="Class I glutamine amidotransferase-like"/>
    <property type="match status" value="1"/>
</dbReference>
<evidence type="ECO:0000256" key="4">
    <source>
        <dbReference type="HAMAP-Rule" id="MF_00028"/>
    </source>
</evidence>
<evidence type="ECO:0000259" key="5">
    <source>
        <dbReference type="Pfam" id="PF01656"/>
    </source>
</evidence>
<keyword evidence="3 4" id="KW-0315">Glutamine amidotransferase</keyword>
<dbReference type="HAMAP" id="MF_00028">
    <property type="entry name" value="CobQ"/>
    <property type="match status" value="1"/>
</dbReference>
<organism evidence="7 8">
    <name type="scientific">Austwickia chelonae NBRC 105200</name>
    <dbReference type="NCBI Taxonomy" id="1184607"/>
    <lineage>
        <taxon>Bacteria</taxon>
        <taxon>Bacillati</taxon>
        <taxon>Actinomycetota</taxon>
        <taxon>Actinomycetes</taxon>
        <taxon>Micrococcales</taxon>
        <taxon>Dermatophilaceae</taxon>
        <taxon>Austwickia</taxon>
    </lineage>
</organism>
<accession>K6ULA8</accession>
<reference evidence="7 8" key="1">
    <citation type="submission" date="2012-08" db="EMBL/GenBank/DDBJ databases">
        <title>Whole genome shotgun sequence of Austwickia chelonae NBRC 105200.</title>
        <authorList>
            <person name="Yoshida I."/>
            <person name="Hosoyama A."/>
            <person name="Tsuchikane K."/>
            <person name="Katsumata H."/>
            <person name="Ando Y."/>
            <person name="Ohji S."/>
            <person name="Hamada M."/>
            <person name="Tamura T."/>
            <person name="Yamazoe A."/>
            <person name="Yamazaki S."/>
            <person name="Fujita N."/>
        </authorList>
    </citation>
    <scope>NUCLEOTIDE SEQUENCE [LARGE SCALE GENOMIC DNA]</scope>
    <source>
        <strain evidence="7 8">NBRC 105200</strain>
    </source>
</reference>
<dbReference type="NCBIfam" id="TIGR00313">
    <property type="entry name" value="cobQ"/>
    <property type="match status" value="1"/>
</dbReference>
<dbReference type="NCBIfam" id="NF001989">
    <property type="entry name" value="PRK00784.1"/>
    <property type="match status" value="1"/>
</dbReference>
<comment type="caution">
    <text evidence="7">The sequence shown here is derived from an EMBL/GenBank/DDBJ whole genome shotgun (WGS) entry which is preliminary data.</text>
</comment>
<dbReference type="PROSITE" id="PS51274">
    <property type="entry name" value="GATASE_COBBQ"/>
    <property type="match status" value="1"/>
</dbReference>
<dbReference type="GO" id="GO:0015420">
    <property type="term" value="F:ABC-type vitamin B12 transporter activity"/>
    <property type="evidence" value="ECO:0007669"/>
    <property type="project" value="UniProtKB-UniRule"/>
</dbReference>
<dbReference type="InterPro" id="IPR011698">
    <property type="entry name" value="GATase_3"/>
</dbReference>
<keyword evidence="8" id="KW-1185">Reference proteome</keyword>
<dbReference type="GO" id="GO:0009236">
    <property type="term" value="P:cobalamin biosynthetic process"/>
    <property type="evidence" value="ECO:0007669"/>
    <property type="project" value="UniProtKB-UniRule"/>
</dbReference>
<dbReference type="Pfam" id="PF07685">
    <property type="entry name" value="GATase_3"/>
    <property type="match status" value="1"/>
</dbReference>
<evidence type="ECO:0000313" key="7">
    <source>
        <dbReference type="EMBL" id="GAB77086.1"/>
    </source>
</evidence>
<dbReference type="PROSITE" id="PS51273">
    <property type="entry name" value="GATASE_TYPE_1"/>
    <property type="match status" value="1"/>
</dbReference>
<proteinExistence type="inferred from homology"/>
<comment type="similarity">
    <text evidence="4">Belongs to the CobB/CobQ family. CobQ subfamily.</text>
</comment>
<evidence type="ECO:0000259" key="6">
    <source>
        <dbReference type="Pfam" id="PF07685"/>
    </source>
</evidence>
<dbReference type="UniPathway" id="UPA00148"/>
<dbReference type="Proteomes" id="UP000008495">
    <property type="component" value="Unassembled WGS sequence"/>
</dbReference>
<dbReference type="eggNOG" id="COG1492">
    <property type="taxonomic scope" value="Bacteria"/>
</dbReference>
<dbReference type="InterPro" id="IPR033949">
    <property type="entry name" value="CobQ_GATase1"/>
</dbReference>
<dbReference type="AlphaFoldDB" id="K6ULA8"/>
<dbReference type="Gene3D" id="3.40.50.300">
    <property type="entry name" value="P-loop containing nucleotide triphosphate hydrolases"/>
    <property type="match status" value="1"/>
</dbReference>
<dbReference type="CDD" id="cd01750">
    <property type="entry name" value="GATase1_CobQ"/>
    <property type="match status" value="1"/>
</dbReference>
<sequence length="489" mass="52927">MTGIVIAGTSSDAGKSLVVTGLCRAARRRGLDIAPYKAQNMSNNSMVCTDGTEIGRAQYLQALAAQVEAHSAMNPVLLKPGTDRRSFVVLRGQPAGRLEAGEYATGRRHLAEAAFAAYEELAATHDLIICEGAGSPAEINLRAGDYVNLGLARRFDLPMLLVGDIDRGGQLAALYGHWAILDDDDRACLAGYIINKFRGDPGVLQPGLDEITRRTGMPGLGVLPWVDGVWLDGEDALDLGAWRAHGGAADRDDDLLRVAVVAFPRTSNATDVDALAHEAGVEVVVTRDLGRLRDADLVVLPGSRSTLSDLDWLRRRGIADVIVDRCRRGRPVLGICGGYQMLAETVDDPEGVESRGERRSEPGLGLLPATVRFHAEKTLARPRGSWAGHLVEGYEIHHGVCEVDADRHTEVFLDGCRRGAAWGTLWHGALENDDFRRAWLTGIAETTGNPWRPRPGHPGFGERREQMIDALADAVEEHLDLDGIFALAR</sequence>
<evidence type="ECO:0000256" key="2">
    <source>
        <dbReference type="ARBA" id="ARBA00022573"/>
    </source>
</evidence>
<name>K6ULA8_9MICO</name>
<dbReference type="EMBL" id="BAGZ01000004">
    <property type="protein sequence ID" value="GAB77086.1"/>
    <property type="molecule type" value="Genomic_DNA"/>
</dbReference>
<dbReference type="STRING" id="100225.SAMN05421595_2226"/>
<comment type="pathway">
    <text evidence="1 4">Cofactor biosynthesis; adenosylcobalamin biosynthesis.</text>
</comment>
<dbReference type="OrthoDB" id="9808302at2"/>
<dbReference type="InterPro" id="IPR004459">
    <property type="entry name" value="CobQ_synth"/>
</dbReference>
<comment type="function">
    <text evidence="4">Catalyzes amidations at positions B, D, E, and G on adenosylcobyrinic A,C-diamide. NH(2) groups are provided by glutamine, and one molecule of ATP is hydrogenolyzed for each amidation.</text>
</comment>